<reference evidence="1 2" key="1">
    <citation type="submission" date="2012-10" db="EMBL/GenBank/DDBJ databases">
        <authorList>
            <person name="Strain E.A."/>
            <person name="Brown E."/>
            <person name="Allard M.W."/>
            <person name="Gonzalez-Escalona N."/>
            <person name="Timme R."/>
        </authorList>
    </citation>
    <scope>NUCLEOTIDE SEQUENCE [LARGE SCALE GENOMIC DNA]</scope>
    <source>
        <strain evidence="1 2">CFSAN001627</strain>
    </source>
</reference>
<gene>
    <name evidence="1" type="ORF">CFSAN001627_03505</name>
</gene>
<dbReference type="PATRIC" id="fig|1232189.3.peg.569"/>
<sequence>MFVYNTGTGYAMCASPLHKEYGLKKDDGTPYSKKELLEFGFFIDEIPDKPQNSQYEYVMKVNFETKMVYYDKIPIKTIVSEDTKIDYLTKELATNKLESMKLKGLLKKNAEEIAKAKIEIMKLKGGLQ</sequence>
<reference evidence="1 2" key="2">
    <citation type="submission" date="2013-03" db="EMBL/GenBank/DDBJ databases">
        <title>Diversity in Clostridium botulinum.</title>
        <authorList>
            <person name="Timme R.E."/>
            <person name="Allard M."/>
            <person name="Luo Y."/>
            <person name="Strain E."/>
            <person name="Gonzalez-Escalona N."/>
            <person name="Brown E."/>
        </authorList>
    </citation>
    <scope>NUCLEOTIDE SEQUENCE [LARGE SCALE GENOMIC DNA]</scope>
    <source>
        <strain evidence="1 2">CFSAN001627</strain>
    </source>
</reference>
<organism evidence="1 2">
    <name type="scientific">Clostridium botulinum CFSAN001627</name>
    <dbReference type="NCBI Taxonomy" id="1232189"/>
    <lineage>
        <taxon>Bacteria</taxon>
        <taxon>Bacillati</taxon>
        <taxon>Bacillota</taxon>
        <taxon>Clostridia</taxon>
        <taxon>Eubacteriales</taxon>
        <taxon>Clostridiaceae</taxon>
        <taxon>Clostridium</taxon>
    </lineage>
</organism>
<dbReference type="EMBL" id="AMXI01000197">
    <property type="protein sequence ID" value="EKN42952.1"/>
    <property type="molecule type" value="Genomic_DNA"/>
</dbReference>
<dbReference type="Proteomes" id="UP000011944">
    <property type="component" value="Unassembled WGS sequence"/>
</dbReference>
<proteinExistence type="predicted"/>
<comment type="caution">
    <text evidence="1">The sequence shown here is derived from an EMBL/GenBank/DDBJ whole genome shotgun (WGS) entry which is preliminary data.</text>
</comment>
<evidence type="ECO:0000313" key="2">
    <source>
        <dbReference type="Proteomes" id="UP000011944"/>
    </source>
</evidence>
<accession>M1ZT26</accession>
<protein>
    <submittedName>
        <fullName evidence="1">Uncharacterized protein</fullName>
    </submittedName>
</protein>
<evidence type="ECO:0000313" key="1">
    <source>
        <dbReference type="EMBL" id="EKN42952.1"/>
    </source>
</evidence>
<dbReference type="AlphaFoldDB" id="M1ZT26"/>
<name>M1ZT26_CLOBO</name>